<proteinExistence type="predicted"/>
<organism evidence="3 4">
    <name type="scientific">Pocillopora damicornis</name>
    <name type="common">Cauliflower coral</name>
    <name type="synonym">Millepora damicornis</name>
    <dbReference type="NCBI Taxonomy" id="46731"/>
    <lineage>
        <taxon>Eukaryota</taxon>
        <taxon>Metazoa</taxon>
        <taxon>Cnidaria</taxon>
        <taxon>Anthozoa</taxon>
        <taxon>Hexacorallia</taxon>
        <taxon>Scleractinia</taxon>
        <taxon>Astrocoeniina</taxon>
        <taxon>Pocilloporidae</taxon>
        <taxon>Pocillopora</taxon>
    </lineage>
</organism>
<evidence type="ECO:0000313" key="3">
    <source>
        <dbReference type="EMBL" id="RMX40828.1"/>
    </source>
</evidence>
<dbReference type="PROSITE" id="PS51034">
    <property type="entry name" value="ZP_2"/>
    <property type="match status" value="1"/>
</dbReference>
<comment type="caution">
    <text evidence="3">The sequence shown here is derived from an EMBL/GenBank/DDBJ whole genome shotgun (WGS) entry which is preliminary data.</text>
</comment>
<accession>A0A3M6THS5</accession>
<keyword evidence="1" id="KW-0472">Membrane</keyword>
<dbReference type="AlphaFoldDB" id="A0A3M6THS5"/>
<dbReference type="InterPro" id="IPR001507">
    <property type="entry name" value="ZP_dom"/>
</dbReference>
<keyword evidence="4" id="KW-1185">Reference proteome</keyword>
<keyword evidence="1" id="KW-0812">Transmembrane</keyword>
<evidence type="ECO:0000256" key="1">
    <source>
        <dbReference type="SAM" id="Phobius"/>
    </source>
</evidence>
<keyword evidence="1" id="KW-1133">Transmembrane helix</keyword>
<dbReference type="EMBL" id="RCHS01003571">
    <property type="protein sequence ID" value="RMX40828.1"/>
    <property type="molecule type" value="Genomic_DNA"/>
</dbReference>
<evidence type="ECO:0000313" key="4">
    <source>
        <dbReference type="Proteomes" id="UP000275408"/>
    </source>
</evidence>
<reference evidence="3 4" key="1">
    <citation type="journal article" date="2018" name="Sci. Rep.">
        <title>Comparative analysis of the Pocillopora damicornis genome highlights role of immune system in coral evolution.</title>
        <authorList>
            <person name="Cunning R."/>
            <person name="Bay R.A."/>
            <person name="Gillette P."/>
            <person name="Baker A.C."/>
            <person name="Traylor-Knowles N."/>
        </authorList>
    </citation>
    <scope>NUCLEOTIDE SEQUENCE [LARGE SCALE GENOMIC DNA]</scope>
    <source>
        <strain evidence="3">RSMAS</strain>
        <tissue evidence="3">Whole animal</tissue>
    </source>
</reference>
<dbReference type="Proteomes" id="UP000275408">
    <property type="component" value="Unassembled WGS sequence"/>
</dbReference>
<name>A0A3M6THS5_POCDA</name>
<gene>
    <name evidence="3" type="ORF">pdam_00006514</name>
</gene>
<feature type="transmembrane region" description="Helical" evidence="1">
    <location>
        <begin position="63"/>
        <end position="84"/>
    </location>
</feature>
<evidence type="ECO:0000259" key="2">
    <source>
        <dbReference type="PROSITE" id="PS51034"/>
    </source>
</evidence>
<feature type="domain" description="ZP" evidence="2">
    <location>
        <begin position="1"/>
        <end position="42"/>
    </location>
</feature>
<sequence>MLVTSARNEAHADGAKVYIHCDFRVCLANVSNTECECPDDPIACVVAPKDQKETRQPSQTLPIVGAVCGVVAVAVICATVYLVIHYRSKRTQSGDLHVVT</sequence>
<protein>
    <recommendedName>
        <fullName evidence="2">ZP domain-containing protein</fullName>
    </recommendedName>
</protein>